<accession>A0A6N6VG70</accession>
<dbReference type="Proteomes" id="UP000468901">
    <property type="component" value="Unassembled WGS sequence"/>
</dbReference>
<dbReference type="Pfam" id="PF06042">
    <property type="entry name" value="NTP_transf_6"/>
    <property type="match status" value="1"/>
</dbReference>
<dbReference type="PANTHER" id="PTHR39166:SF1">
    <property type="entry name" value="BLL1166 PROTEIN"/>
    <property type="match status" value="1"/>
</dbReference>
<evidence type="ECO:0000313" key="1">
    <source>
        <dbReference type="EMBL" id="KAB7739883.1"/>
    </source>
</evidence>
<dbReference type="RefSeq" id="WP_152216263.1">
    <property type="nucleotide sequence ID" value="NZ_JBAQYD010000243.1"/>
</dbReference>
<evidence type="ECO:0008006" key="3">
    <source>
        <dbReference type="Google" id="ProtNLM"/>
    </source>
</evidence>
<dbReference type="AlphaFoldDB" id="A0A6N6VG70"/>
<dbReference type="EMBL" id="WESC01000008">
    <property type="protein sequence ID" value="KAB7739883.1"/>
    <property type="molecule type" value="Genomic_DNA"/>
</dbReference>
<keyword evidence="2" id="KW-1185">Reference proteome</keyword>
<protein>
    <recommendedName>
        <fullName evidence="3">Nucleotidyltransferase family protein</fullName>
    </recommendedName>
</protein>
<dbReference type="InterPro" id="IPR009267">
    <property type="entry name" value="NTP_transf_6"/>
</dbReference>
<gene>
    <name evidence="1" type="ORF">F2P47_10240</name>
</gene>
<evidence type="ECO:0000313" key="2">
    <source>
        <dbReference type="Proteomes" id="UP000468901"/>
    </source>
</evidence>
<proteinExistence type="predicted"/>
<name>A0A6N6VG70_9HYPH</name>
<dbReference type="PANTHER" id="PTHR39166">
    <property type="entry name" value="BLL1166 PROTEIN"/>
    <property type="match status" value="1"/>
</dbReference>
<sequence length="184" mass="20786">MEERRFIDLAFTNDVNAEILERLSSLSLPDAWLVSGSLFQTAWNALTDRAPDYGIKDYDIFYFDPDTSWEAEDDVIRRCAALFADIDETIEIRNQARVHLWYPEKFGQAYTALSSSCEGIDRFLMSVSKVGLADDGRFYAPEGLSDVEAMTIRPSGGPFFHAGVYALKAARWKAKWPELTVLPA</sequence>
<comment type="caution">
    <text evidence="1">The sequence shown here is derived from an EMBL/GenBank/DDBJ whole genome shotgun (WGS) entry which is preliminary data.</text>
</comment>
<organism evidence="1 2">
    <name type="scientific">Parvibaculum sedimenti</name>
    <dbReference type="NCBI Taxonomy" id="2608632"/>
    <lineage>
        <taxon>Bacteria</taxon>
        <taxon>Pseudomonadati</taxon>
        <taxon>Pseudomonadota</taxon>
        <taxon>Alphaproteobacteria</taxon>
        <taxon>Hyphomicrobiales</taxon>
        <taxon>Parvibaculaceae</taxon>
        <taxon>Parvibaculum</taxon>
    </lineage>
</organism>
<reference evidence="1 2" key="1">
    <citation type="submission" date="2019-09" db="EMBL/GenBank/DDBJ databases">
        <title>Parvibaculum sedimenti sp. nov., isolated from sediment.</title>
        <authorList>
            <person name="Wang Y."/>
        </authorList>
    </citation>
    <scope>NUCLEOTIDE SEQUENCE [LARGE SCALE GENOMIC DNA]</scope>
    <source>
        <strain evidence="1 2">HXT-9</strain>
    </source>
</reference>